<keyword evidence="7" id="KW-0862">Zinc</keyword>
<feature type="transmembrane region" description="Helical" evidence="11">
    <location>
        <begin position="6"/>
        <end position="26"/>
    </location>
</feature>
<dbReference type="EMBL" id="CP025543">
    <property type="protein sequence ID" value="AUM62811.1"/>
    <property type="molecule type" value="Genomic_DNA"/>
</dbReference>
<organism evidence="13 14">
    <name type="scientific">Spiroplasma monobiae MQ-1</name>
    <dbReference type="NCBI Taxonomy" id="1336748"/>
    <lineage>
        <taxon>Bacteria</taxon>
        <taxon>Bacillati</taxon>
        <taxon>Mycoplasmatota</taxon>
        <taxon>Mollicutes</taxon>
        <taxon>Entomoplasmatales</taxon>
        <taxon>Spiroplasmataceae</taxon>
        <taxon>Spiroplasma</taxon>
    </lineage>
</organism>
<evidence type="ECO:0000256" key="8">
    <source>
        <dbReference type="ARBA" id="ARBA00022989"/>
    </source>
</evidence>
<gene>
    <name evidence="13" type="primary">rseP</name>
    <name evidence="13" type="ORF">SMONO_v1c05620</name>
</gene>
<comment type="similarity">
    <text evidence="3">Belongs to the peptidase M50B family.</text>
</comment>
<feature type="transmembrane region" description="Helical" evidence="11">
    <location>
        <begin position="335"/>
        <end position="360"/>
    </location>
</feature>
<dbReference type="PANTHER" id="PTHR42837">
    <property type="entry name" value="REGULATOR OF SIGMA-E PROTEASE RSEP"/>
    <property type="match status" value="1"/>
</dbReference>
<evidence type="ECO:0000256" key="6">
    <source>
        <dbReference type="ARBA" id="ARBA00022801"/>
    </source>
</evidence>
<dbReference type="PANTHER" id="PTHR42837:SF2">
    <property type="entry name" value="MEMBRANE METALLOPROTEASE ARASP2, CHLOROPLASTIC-RELATED"/>
    <property type="match status" value="1"/>
</dbReference>
<name>A0A2K9LV64_SPISQ</name>
<keyword evidence="5 11" id="KW-0812">Transmembrane</keyword>
<evidence type="ECO:0000256" key="10">
    <source>
        <dbReference type="ARBA" id="ARBA00023136"/>
    </source>
</evidence>
<feature type="domain" description="Peptidase M50" evidence="12">
    <location>
        <begin position="16"/>
        <end position="394"/>
    </location>
</feature>
<evidence type="ECO:0000259" key="12">
    <source>
        <dbReference type="Pfam" id="PF02163"/>
    </source>
</evidence>
<dbReference type="Pfam" id="PF02163">
    <property type="entry name" value="Peptidase_M50"/>
    <property type="match status" value="1"/>
</dbReference>
<dbReference type="CDD" id="cd06163">
    <property type="entry name" value="S2P-M50_PDZ_RseP-like"/>
    <property type="match status" value="1"/>
</dbReference>
<evidence type="ECO:0000256" key="9">
    <source>
        <dbReference type="ARBA" id="ARBA00023049"/>
    </source>
</evidence>
<comment type="cofactor">
    <cofactor evidence="1">
        <name>Zn(2+)</name>
        <dbReference type="ChEBI" id="CHEBI:29105"/>
    </cofactor>
</comment>
<evidence type="ECO:0000256" key="4">
    <source>
        <dbReference type="ARBA" id="ARBA00022670"/>
    </source>
</evidence>
<dbReference type="InterPro" id="IPR008915">
    <property type="entry name" value="Peptidase_M50"/>
</dbReference>
<keyword evidence="4 13" id="KW-0645">Protease</keyword>
<accession>A0A2K9LV64</accession>
<evidence type="ECO:0000256" key="7">
    <source>
        <dbReference type="ARBA" id="ARBA00022833"/>
    </source>
</evidence>
<evidence type="ECO:0000256" key="2">
    <source>
        <dbReference type="ARBA" id="ARBA00004141"/>
    </source>
</evidence>
<dbReference type="KEGG" id="smoo:SMONO_v1c05620"/>
<evidence type="ECO:0000313" key="14">
    <source>
        <dbReference type="Proteomes" id="UP000234790"/>
    </source>
</evidence>
<sequence>MSEVSSGMIVLAFFVGIIVMLLLITIHEVGHLVVAKIAKAYVYEFSIGFGPRLFVFKGKETWVSIRMLPLGGYCSIASDKSDPPSDREDEEVPNERKLDYIARWKKMFFILAGPLMNLIVALLLFTTIFAAIGEKRNDMTYFGANYSQDGIAAKAIRENENKLDINYIGQDYVIWGWKMTSNEKILFDNICNTNSLEETKCDPKINDLNNQKAVDYKTTVYSFIDNLGLSKNEENVKIQFAYKQVDKYSGYALTDAKITEKHDIEYGQSIGISSPNRLYETTLKAYGAGWGETFKASLSILEAIGNVFTGNLSNLVGPVGVAKQTANLLESADQFFIYVATISANLFILNLIFIPPLDGYRLLENFIEMIIRKELPTKYKVIVNTAGAILFLLLFVIITLKDFII</sequence>
<keyword evidence="8 11" id="KW-1133">Transmembrane helix</keyword>
<evidence type="ECO:0000256" key="11">
    <source>
        <dbReference type="SAM" id="Phobius"/>
    </source>
</evidence>
<keyword evidence="10 11" id="KW-0472">Membrane</keyword>
<dbReference type="GO" id="GO:0004222">
    <property type="term" value="F:metalloendopeptidase activity"/>
    <property type="evidence" value="ECO:0007669"/>
    <property type="project" value="InterPro"/>
</dbReference>
<evidence type="ECO:0000256" key="1">
    <source>
        <dbReference type="ARBA" id="ARBA00001947"/>
    </source>
</evidence>
<comment type="subcellular location">
    <subcellularLocation>
        <location evidence="2">Membrane</location>
        <topology evidence="2">Multi-pass membrane protein</topology>
    </subcellularLocation>
</comment>
<feature type="transmembrane region" description="Helical" evidence="11">
    <location>
        <begin position="107"/>
        <end position="132"/>
    </location>
</feature>
<dbReference type="OrthoDB" id="9782003at2"/>
<dbReference type="RefSeq" id="WP_101780863.1">
    <property type="nucleotide sequence ID" value="NZ_CP025543.1"/>
</dbReference>
<reference evidence="13 14" key="1">
    <citation type="submission" date="2017-12" db="EMBL/GenBank/DDBJ databases">
        <title>Complete genome sequence of Spiroplasma monobiae MQ-1 (ATCC 33825).</title>
        <authorList>
            <person name="Tsai Y.-M."/>
            <person name="Lo W.-S."/>
            <person name="Wu P.-S."/>
            <person name="Cho S.-T."/>
            <person name="Kuo C.-H."/>
        </authorList>
    </citation>
    <scope>NUCLEOTIDE SEQUENCE [LARGE SCALE GENOMIC DNA]</scope>
    <source>
        <strain evidence="13 14">MQ-1</strain>
    </source>
</reference>
<keyword evidence="6" id="KW-0378">Hydrolase</keyword>
<dbReference type="AlphaFoldDB" id="A0A2K9LV64"/>
<keyword evidence="14" id="KW-1185">Reference proteome</keyword>
<evidence type="ECO:0000256" key="5">
    <source>
        <dbReference type="ARBA" id="ARBA00022692"/>
    </source>
</evidence>
<dbReference type="InterPro" id="IPR004387">
    <property type="entry name" value="Pept_M50_Zn"/>
</dbReference>
<evidence type="ECO:0000256" key="3">
    <source>
        <dbReference type="ARBA" id="ARBA00007931"/>
    </source>
</evidence>
<keyword evidence="9 13" id="KW-0482">Metalloprotease</keyword>
<feature type="transmembrane region" description="Helical" evidence="11">
    <location>
        <begin position="381"/>
        <end position="400"/>
    </location>
</feature>
<dbReference type="Proteomes" id="UP000234790">
    <property type="component" value="Chromosome"/>
</dbReference>
<proteinExistence type="inferred from homology"/>
<dbReference type="GO" id="GO:0006508">
    <property type="term" value="P:proteolysis"/>
    <property type="evidence" value="ECO:0007669"/>
    <property type="project" value="UniProtKB-KW"/>
</dbReference>
<protein>
    <submittedName>
        <fullName evidence="13">Inner membrane zinc metalloprotease</fullName>
    </submittedName>
</protein>
<dbReference type="GO" id="GO:0016020">
    <property type="term" value="C:membrane"/>
    <property type="evidence" value="ECO:0007669"/>
    <property type="project" value="UniProtKB-SubCell"/>
</dbReference>
<evidence type="ECO:0000313" key="13">
    <source>
        <dbReference type="EMBL" id="AUM62811.1"/>
    </source>
</evidence>